<protein>
    <submittedName>
        <fullName evidence="1">Uncharacterized protein</fullName>
    </submittedName>
</protein>
<dbReference type="InParanoid" id="A0A7I4B616"/>
<proteinExistence type="predicted"/>
<evidence type="ECO:0000313" key="2">
    <source>
        <dbReference type="Proteomes" id="UP000006727"/>
    </source>
</evidence>
<sequence>MDRSSMVVLQAEQSYLSKISAHLSIHILRRRLSVCWRYWKELVKAIDLSIFLGVVPRRPDMAKAHRSLNKTTSHFFAYGYAQSGPRTIIFPFPRNKIRIWSLTLSKIVPEATSIS</sequence>
<dbReference type="RefSeq" id="XP_073395657.1">
    <property type="nucleotide sequence ID" value="XM_073539556.1"/>
</dbReference>
<accession>A0A7I4B616</accession>
<dbReference type="EMBL" id="ABEU02000016">
    <property type="status" value="NOT_ANNOTATED_CDS"/>
    <property type="molecule type" value="Genomic_DNA"/>
</dbReference>
<reference evidence="1" key="3">
    <citation type="submission" date="2020-12" db="UniProtKB">
        <authorList>
            <consortium name="EnsemblPlants"/>
        </authorList>
    </citation>
    <scope>IDENTIFICATION</scope>
</reference>
<dbReference type="GeneID" id="112293359"/>
<keyword evidence="2" id="KW-1185">Reference proteome</keyword>
<dbReference type="EnsemblPlants" id="Pp3c16_7420V3.3">
    <property type="protein sequence ID" value="Pp3c16_7420V3.3"/>
    <property type="gene ID" value="Pp3c16_7420"/>
</dbReference>
<dbReference type="AlphaFoldDB" id="A0A7I4B616"/>
<evidence type="ECO:0000313" key="1">
    <source>
        <dbReference type="EnsemblPlants" id="Pp3c16_7420V3.3"/>
    </source>
</evidence>
<dbReference type="Proteomes" id="UP000006727">
    <property type="component" value="Chromosome 16"/>
</dbReference>
<organism evidence="1 2">
    <name type="scientific">Physcomitrium patens</name>
    <name type="common">Spreading-leaved earth moss</name>
    <name type="synonym">Physcomitrella patens</name>
    <dbReference type="NCBI Taxonomy" id="3218"/>
    <lineage>
        <taxon>Eukaryota</taxon>
        <taxon>Viridiplantae</taxon>
        <taxon>Streptophyta</taxon>
        <taxon>Embryophyta</taxon>
        <taxon>Bryophyta</taxon>
        <taxon>Bryophytina</taxon>
        <taxon>Bryopsida</taxon>
        <taxon>Funariidae</taxon>
        <taxon>Funariales</taxon>
        <taxon>Funariaceae</taxon>
        <taxon>Physcomitrium</taxon>
    </lineage>
</organism>
<dbReference type="Gramene" id="Pp3c16_7420V3.3">
    <property type="protein sequence ID" value="Pp3c16_7420V3.3"/>
    <property type="gene ID" value="Pp3c16_7420"/>
</dbReference>
<name>A0A7I4B616_PHYPA</name>
<reference evidence="1 2" key="2">
    <citation type="journal article" date="2018" name="Plant J.">
        <title>The Physcomitrella patens chromosome-scale assembly reveals moss genome structure and evolution.</title>
        <authorList>
            <person name="Lang D."/>
            <person name="Ullrich K.K."/>
            <person name="Murat F."/>
            <person name="Fuchs J."/>
            <person name="Jenkins J."/>
            <person name="Haas F.B."/>
            <person name="Piednoel M."/>
            <person name="Gundlach H."/>
            <person name="Van Bel M."/>
            <person name="Meyberg R."/>
            <person name="Vives C."/>
            <person name="Morata J."/>
            <person name="Symeonidi A."/>
            <person name="Hiss M."/>
            <person name="Muchero W."/>
            <person name="Kamisugi Y."/>
            <person name="Saleh O."/>
            <person name="Blanc G."/>
            <person name="Decker E.L."/>
            <person name="van Gessel N."/>
            <person name="Grimwood J."/>
            <person name="Hayes R.D."/>
            <person name="Graham S.W."/>
            <person name="Gunter L.E."/>
            <person name="McDaniel S.F."/>
            <person name="Hoernstein S.N.W."/>
            <person name="Larsson A."/>
            <person name="Li F.W."/>
            <person name="Perroud P.F."/>
            <person name="Phillips J."/>
            <person name="Ranjan P."/>
            <person name="Rokshar D.S."/>
            <person name="Rothfels C.J."/>
            <person name="Schneider L."/>
            <person name="Shu S."/>
            <person name="Stevenson D.W."/>
            <person name="Thummler F."/>
            <person name="Tillich M."/>
            <person name="Villarreal Aguilar J.C."/>
            <person name="Widiez T."/>
            <person name="Wong G.K."/>
            <person name="Wymore A."/>
            <person name="Zhang Y."/>
            <person name="Zimmer A.D."/>
            <person name="Quatrano R.S."/>
            <person name="Mayer K.F.X."/>
            <person name="Goodstein D."/>
            <person name="Casacuberta J.M."/>
            <person name="Vandepoele K."/>
            <person name="Reski R."/>
            <person name="Cuming A.C."/>
            <person name="Tuskan G.A."/>
            <person name="Maumus F."/>
            <person name="Salse J."/>
            <person name="Schmutz J."/>
            <person name="Rensing S.A."/>
        </authorList>
    </citation>
    <scope>NUCLEOTIDE SEQUENCE [LARGE SCALE GENOMIC DNA]</scope>
    <source>
        <strain evidence="1 2">cv. Gransden 2004</strain>
    </source>
</reference>
<reference evidence="1 2" key="1">
    <citation type="journal article" date="2008" name="Science">
        <title>The Physcomitrella genome reveals evolutionary insights into the conquest of land by plants.</title>
        <authorList>
            <person name="Rensing S."/>
            <person name="Lang D."/>
            <person name="Zimmer A."/>
            <person name="Terry A."/>
            <person name="Salamov A."/>
            <person name="Shapiro H."/>
            <person name="Nishiyama T."/>
            <person name="Perroud P.-F."/>
            <person name="Lindquist E."/>
            <person name="Kamisugi Y."/>
            <person name="Tanahashi T."/>
            <person name="Sakakibara K."/>
            <person name="Fujita T."/>
            <person name="Oishi K."/>
            <person name="Shin-I T."/>
            <person name="Kuroki Y."/>
            <person name="Toyoda A."/>
            <person name="Suzuki Y."/>
            <person name="Hashimoto A."/>
            <person name="Yamaguchi K."/>
            <person name="Sugano A."/>
            <person name="Kohara Y."/>
            <person name="Fujiyama A."/>
            <person name="Anterola A."/>
            <person name="Aoki S."/>
            <person name="Ashton N."/>
            <person name="Barbazuk W.B."/>
            <person name="Barker E."/>
            <person name="Bennetzen J."/>
            <person name="Bezanilla M."/>
            <person name="Blankenship R."/>
            <person name="Cho S.H."/>
            <person name="Dutcher S."/>
            <person name="Estelle M."/>
            <person name="Fawcett J.A."/>
            <person name="Gundlach H."/>
            <person name="Hanada K."/>
            <person name="Heyl A."/>
            <person name="Hicks K.A."/>
            <person name="Hugh J."/>
            <person name="Lohr M."/>
            <person name="Mayer K."/>
            <person name="Melkozernov A."/>
            <person name="Murata T."/>
            <person name="Nelson D."/>
            <person name="Pils B."/>
            <person name="Prigge M."/>
            <person name="Reiss B."/>
            <person name="Renner T."/>
            <person name="Rombauts S."/>
            <person name="Rushton P."/>
            <person name="Sanderfoot A."/>
            <person name="Schween G."/>
            <person name="Shiu S.-H."/>
            <person name="Stueber K."/>
            <person name="Theodoulou F.L."/>
            <person name="Tu H."/>
            <person name="Van de Peer Y."/>
            <person name="Verrier P.J."/>
            <person name="Waters E."/>
            <person name="Wood A."/>
            <person name="Yang L."/>
            <person name="Cove D."/>
            <person name="Cuming A."/>
            <person name="Hasebe M."/>
            <person name="Lucas S."/>
            <person name="Mishler D.B."/>
            <person name="Reski R."/>
            <person name="Grigoriev I."/>
            <person name="Quatrano R.S."/>
            <person name="Boore J.L."/>
        </authorList>
    </citation>
    <scope>NUCLEOTIDE SEQUENCE [LARGE SCALE GENOMIC DNA]</scope>
    <source>
        <strain evidence="1 2">cv. Gransden 2004</strain>
    </source>
</reference>